<reference evidence="2 3" key="2">
    <citation type="journal article" date="2016" name="J. Biotechnol.">
        <title>Complete genome sequence of Arthrobacter alpinus ERGS4:06, a yellow pigmented bacterium tolerant to cold and radiations isolated from Sikkim Himalaya.</title>
        <authorList>
            <person name="Kumar R."/>
            <person name="Singh D."/>
            <person name="Swarnkar M.K."/>
            <person name="Singh A.K."/>
            <person name="Kumar S."/>
        </authorList>
    </citation>
    <scope>NUCLEOTIDE SEQUENCE [LARGE SCALE GENOMIC DNA]</scope>
    <source>
        <strain evidence="2 3">ERGS4:06</strain>
    </source>
</reference>
<accession>A0A0S2LUS6</accession>
<organism evidence="2 3">
    <name type="scientific">Arthrobacter alpinus</name>
    <dbReference type="NCBI Taxonomy" id="656366"/>
    <lineage>
        <taxon>Bacteria</taxon>
        <taxon>Bacillati</taxon>
        <taxon>Actinomycetota</taxon>
        <taxon>Actinomycetes</taxon>
        <taxon>Micrococcales</taxon>
        <taxon>Micrococcaceae</taxon>
        <taxon>Arthrobacter</taxon>
    </lineage>
</organism>
<name>A0A0S2LUS6_9MICC</name>
<dbReference type="SUPFAM" id="SSF53474">
    <property type="entry name" value="alpha/beta-Hydrolases"/>
    <property type="match status" value="1"/>
</dbReference>
<dbReference type="OrthoDB" id="9801217at2"/>
<feature type="domain" description="Serine aminopeptidase S33" evidence="1">
    <location>
        <begin position="184"/>
        <end position="366"/>
    </location>
</feature>
<dbReference type="Pfam" id="PF12146">
    <property type="entry name" value="Hydrolase_4"/>
    <property type="match status" value="1"/>
</dbReference>
<sequence length="402" mass="43555">MTSWQQDVLGPNFEQLTLDLPTGSLATLVRYVGDPSPGASSTLAGADILYVHGWSDYFFQHELAEFWHRAGVNFYALDLHNYGRSLRPGLLPGQITSLTEYDDDIAAALAAMGRSAVAEEHPTLAGANAGAGATAGVGNGADAGTPEDPEQQSFELAFLEEARHRLSAAFDALAGRERIEEPGEASGERPLVLLGHSTGGLTLSLWAARHPGAADAVVLNSPWLEFQASEVGRAMVAPLIQARTRFRPMVPLPSIDPGFYTRAVSKRFEGEWEYESQWRPDRGFPVTPSFLNAVFQGQAQVARGLGLEIPVLVMLSDKSYLQPKWSSSALASDVVLNVDSVAKRALDLGSQVTLHRIPGAFHDVFLSPRGIRDQAYAGMGRWLEAALDADAKTRWRDYSLPT</sequence>
<evidence type="ECO:0000313" key="3">
    <source>
        <dbReference type="Proteomes" id="UP000059574"/>
    </source>
</evidence>
<gene>
    <name evidence="2" type="ORF">AS189_00795</name>
</gene>
<dbReference type="InterPro" id="IPR029058">
    <property type="entry name" value="AB_hydrolase_fold"/>
</dbReference>
<proteinExistence type="predicted"/>
<protein>
    <recommendedName>
        <fullName evidence="1">Serine aminopeptidase S33 domain-containing protein</fullName>
    </recommendedName>
</protein>
<evidence type="ECO:0000313" key="2">
    <source>
        <dbReference type="EMBL" id="ALO65292.1"/>
    </source>
</evidence>
<dbReference type="InterPro" id="IPR022742">
    <property type="entry name" value="Hydrolase_4"/>
</dbReference>
<dbReference type="AlphaFoldDB" id="A0A0S2LUS6"/>
<dbReference type="EMBL" id="CP013200">
    <property type="protein sequence ID" value="ALO65292.1"/>
    <property type="molecule type" value="Genomic_DNA"/>
</dbReference>
<dbReference type="Gene3D" id="3.40.50.1820">
    <property type="entry name" value="alpha/beta hydrolase"/>
    <property type="match status" value="1"/>
</dbReference>
<dbReference type="Proteomes" id="UP000059574">
    <property type="component" value="Chromosome"/>
</dbReference>
<evidence type="ECO:0000259" key="1">
    <source>
        <dbReference type="Pfam" id="PF12146"/>
    </source>
</evidence>
<dbReference type="RefSeq" id="WP_062285589.1">
    <property type="nucleotide sequence ID" value="NZ_CP013200.1"/>
</dbReference>
<reference evidence="3" key="1">
    <citation type="submission" date="2015-11" db="EMBL/GenBank/DDBJ databases">
        <authorList>
            <person name="Kumar R."/>
            <person name="Singh D."/>
            <person name="Swarnkar M.K."/>
            <person name="Singh A.K."/>
            <person name="Kumar S."/>
        </authorList>
    </citation>
    <scope>NUCLEOTIDE SEQUENCE [LARGE SCALE GENOMIC DNA]</scope>
    <source>
        <strain evidence="3">ERGS4:06</strain>
    </source>
</reference>